<dbReference type="EMBL" id="JAPFFK010000017">
    <property type="protein sequence ID" value="KAJ6699648.1"/>
    <property type="molecule type" value="Genomic_DNA"/>
</dbReference>
<evidence type="ECO:0000256" key="9">
    <source>
        <dbReference type="SAM" id="SignalP"/>
    </source>
</evidence>
<comment type="caution">
    <text evidence="10">The sequence shown here is derived from an EMBL/GenBank/DDBJ whole genome shotgun (WGS) entry which is preliminary data.</text>
</comment>
<evidence type="ECO:0000256" key="7">
    <source>
        <dbReference type="ARBA" id="ARBA00033417"/>
    </source>
</evidence>
<feature type="signal peptide" evidence="9">
    <location>
        <begin position="1"/>
        <end position="20"/>
    </location>
</feature>
<gene>
    <name evidence="10" type="ORF">OIU79_012830</name>
</gene>
<evidence type="ECO:0000313" key="11">
    <source>
        <dbReference type="Proteomes" id="UP001151532"/>
    </source>
</evidence>
<reference evidence="10" key="2">
    <citation type="journal article" date="2023" name="Int. J. Mol. Sci.">
        <title>De Novo Assembly and Annotation of 11 Diverse Shrub Willow (Salix) Genomes Reveals Novel Gene Organization in Sex-Linked Regions.</title>
        <authorList>
            <person name="Hyden B."/>
            <person name="Feng K."/>
            <person name="Yates T.B."/>
            <person name="Jawdy S."/>
            <person name="Cereghino C."/>
            <person name="Smart L.B."/>
            <person name="Muchero W."/>
        </authorList>
    </citation>
    <scope>NUCLEOTIDE SEQUENCE</scope>
    <source>
        <tissue evidence="10">Shoot tip</tissue>
    </source>
</reference>
<evidence type="ECO:0000256" key="6">
    <source>
        <dbReference type="ARBA" id="ARBA00033335"/>
    </source>
</evidence>
<dbReference type="AlphaFoldDB" id="A0A9Q0T3S8"/>
<dbReference type="InterPro" id="IPR017853">
    <property type="entry name" value="GH"/>
</dbReference>
<dbReference type="GO" id="GO:0005975">
    <property type="term" value="P:carbohydrate metabolic process"/>
    <property type="evidence" value="ECO:0007669"/>
    <property type="project" value="InterPro"/>
</dbReference>
<dbReference type="Gene3D" id="3.20.20.80">
    <property type="entry name" value="Glycosidases"/>
    <property type="match status" value="1"/>
</dbReference>
<evidence type="ECO:0000256" key="5">
    <source>
        <dbReference type="ARBA" id="ARBA00023295"/>
    </source>
</evidence>
<sequence>MGLCHVAIGLVSLLLMVSRAMTIGANWGTQATHPLEPAIVVRLLRENGIQKVKLFDADYETLKALGKTGIEVMVGIPNDMLATLAGSMKAAEKWVSKNVSAHVTTNNVNIRLTKQGYVLQKIIN</sequence>
<accession>A0A9Q0T3S8</accession>
<dbReference type="InterPro" id="IPR044965">
    <property type="entry name" value="Glyco_hydro_17_plant"/>
</dbReference>
<dbReference type="Pfam" id="PF00332">
    <property type="entry name" value="Glyco_hydro_17"/>
    <property type="match status" value="1"/>
</dbReference>
<reference evidence="10" key="1">
    <citation type="submission" date="2022-11" db="EMBL/GenBank/DDBJ databases">
        <authorList>
            <person name="Hyden B.L."/>
            <person name="Feng K."/>
            <person name="Yates T."/>
            <person name="Jawdy S."/>
            <person name="Smart L.B."/>
            <person name="Muchero W."/>
        </authorList>
    </citation>
    <scope>NUCLEOTIDE SEQUENCE</scope>
    <source>
        <tissue evidence="10">Shoot tip</tissue>
    </source>
</reference>
<evidence type="ECO:0000256" key="8">
    <source>
        <dbReference type="RuleBase" id="RU004335"/>
    </source>
</evidence>
<name>A0A9Q0T3S8_SALPP</name>
<organism evidence="10 11">
    <name type="scientific">Salix purpurea</name>
    <name type="common">Purple osier willow</name>
    <dbReference type="NCBI Taxonomy" id="77065"/>
    <lineage>
        <taxon>Eukaryota</taxon>
        <taxon>Viridiplantae</taxon>
        <taxon>Streptophyta</taxon>
        <taxon>Embryophyta</taxon>
        <taxon>Tracheophyta</taxon>
        <taxon>Spermatophyta</taxon>
        <taxon>Magnoliopsida</taxon>
        <taxon>eudicotyledons</taxon>
        <taxon>Gunneridae</taxon>
        <taxon>Pentapetalae</taxon>
        <taxon>rosids</taxon>
        <taxon>fabids</taxon>
        <taxon>Malpighiales</taxon>
        <taxon>Salicaceae</taxon>
        <taxon>Saliceae</taxon>
        <taxon>Salix</taxon>
    </lineage>
</organism>
<dbReference type="OrthoDB" id="1932173at2759"/>
<comment type="similarity">
    <text evidence="2 8">Belongs to the glycosyl hydrolase 17 family.</text>
</comment>
<evidence type="ECO:0000256" key="1">
    <source>
        <dbReference type="ARBA" id="ARBA00000382"/>
    </source>
</evidence>
<comment type="catalytic activity">
    <reaction evidence="1">
        <text>Hydrolysis of (1-&gt;3)-beta-D-glucosidic linkages in (1-&gt;3)-beta-D-glucans.</text>
        <dbReference type="EC" id="3.2.1.39"/>
    </reaction>
</comment>
<dbReference type="InterPro" id="IPR000490">
    <property type="entry name" value="Glyco_hydro_17"/>
</dbReference>
<dbReference type="EC" id="3.2.1.39" evidence="3"/>
<evidence type="ECO:0000256" key="3">
    <source>
        <dbReference type="ARBA" id="ARBA00012780"/>
    </source>
</evidence>
<protein>
    <recommendedName>
        <fullName evidence="3">glucan endo-1,3-beta-D-glucosidase</fullName>
        <ecNumber evidence="3">3.2.1.39</ecNumber>
    </recommendedName>
    <alternativeName>
        <fullName evidence="6">(1-&gt;3)-beta-glucan endohydrolase</fullName>
    </alternativeName>
    <alternativeName>
        <fullName evidence="7">Beta-1,3-endoglucanase</fullName>
    </alternativeName>
</protein>
<dbReference type="GO" id="GO:0042973">
    <property type="term" value="F:glucan endo-1,3-beta-D-glucosidase activity"/>
    <property type="evidence" value="ECO:0007669"/>
    <property type="project" value="UniProtKB-EC"/>
</dbReference>
<feature type="chain" id="PRO_5040378703" description="glucan endo-1,3-beta-D-glucosidase" evidence="9">
    <location>
        <begin position="21"/>
        <end position="124"/>
    </location>
</feature>
<keyword evidence="9" id="KW-0732">Signal</keyword>
<evidence type="ECO:0000256" key="4">
    <source>
        <dbReference type="ARBA" id="ARBA00022801"/>
    </source>
</evidence>
<dbReference type="SUPFAM" id="SSF51445">
    <property type="entry name" value="(Trans)glycosidases"/>
    <property type="match status" value="1"/>
</dbReference>
<proteinExistence type="inferred from homology"/>
<keyword evidence="5" id="KW-0326">Glycosidase</keyword>
<keyword evidence="11" id="KW-1185">Reference proteome</keyword>
<dbReference type="PANTHER" id="PTHR32227">
    <property type="entry name" value="GLUCAN ENDO-1,3-BETA-GLUCOSIDASE BG1-RELATED-RELATED"/>
    <property type="match status" value="1"/>
</dbReference>
<keyword evidence="4" id="KW-0378">Hydrolase</keyword>
<dbReference type="Proteomes" id="UP001151532">
    <property type="component" value="Chromosome 6"/>
</dbReference>
<evidence type="ECO:0000256" key="2">
    <source>
        <dbReference type="ARBA" id="ARBA00008773"/>
    </source>
</evidence>
<evidence type="ECO:0000313" key="10">
    <source>
        <dbReference type="EMBL" id="KAJ6699648.1"/>
    </source>
</evidence>